<reference evidence="2 3" key="1">
    <citation type="submission" date="2007-10" db="EMBL/GenBank/DDBJ databases">
        <title>Complete sequence of Caldivirga maquilingensis IC-167.</title>
        <authorList>
            <consortium name="US DOE Joint Genome Institute"/>
            <person name="Copeland A."/>
            <person name="Lucas S."/>
            <person name="Lapidus A."/>
            <person name="Barry K."/>
            <person name="Glavina del Rio T."/>
            <person name="Dalin E."/>
            <person name="Tice H."/>
            <person name="Pitluck S."/>
            <person name="Saunders E."/>
            <person name="Brettin T."/>
            <person name="Bruce D."/>
            <person name="Detter J.C."/>
            <person name="Han C."/>
            <person name="Schmutz J."/>
            <person name="Larimer F."/>
            <person name="Land M."/>
            <person name="Hauser L."/>
            <person name="Kyrpides N."/>
            <person name="Ivanova N."/>
            <person name="Biddle J.F."/>
            <person name="Zhang Z."/>
            <person name="Fitz-Gibbon S.T."/>
            <person name="Lowe T.M."/>
            <person name="Saltikov C."/>
            <person name="House C.H."/>
            <person name="Richardson P."/>
        </authorList>
    </citation>
    <scope>NUCLEOTIDE SEQUENCE [LARGE SCALE GENOMIC DNA]</scope>
    <source>
        <strain evidence="3">ATCC 700844 / DSM 13496 / JCM 10307 / IC-167</strain>
    </source>
</reference>
<dbReference type="PANTHER" id="PTHR43581">
    <property type="entry name" value="ATP/GTP PHOSPHATASE"/>
    <property type="match status" value="1"/>
</dbReference>
<dbReference type="HOGENOM" id="CLU_904902_0_0_2"/>
<name>A8M947_CALMQ</name>
<dbReference type="GeneID" id="5708692"/>
<dbReference type="Proteomes" id="UP000001137">
    <property type="component" value="Chromosome"/>
</dbReference>
<accession>A8M947</accession>
<dbReference type="eggNOG" id="arCOG03233">
    <property type="taxonomic scope" value="Archaea"/>
</dbReference>
<gene>
    <name evidence="2" type="ordered locus">Cmaq_1441</name>
</gene>
<dbReference type="Gene3D" id="3.40.50.300">
    <property type="entry name" value="P-loop containing nucleotide triphosphate hydrolases"/>
    <property type="match status" value="1"/>
</dbReference>
<evidence type="ECO:0000313" key="2">
    <source>
        <dbReference type="EMBL" id="ABW02266.1"/>
    </source>
</evidence>
<sequence length="307" mass="35222">MKLHIKNWRSIEEVEIELKPVTIIMGPNDAGKSSLAYAPYFLTKTIKWRDANKVLKLLYGTELNNIARHEYDKPQYPVIIEVDGARFKAQNPNDVKKADIEIAGESPWNDGYLLPSGRLTFMKMLRIVPRILRQITRTRDYSAFPPPMYLFLDDLVRIHGIGPLLLEHELTEYTDPFAKAKLPLNLAPDGTTDHSLINLFINNVQEGSLLIIEEPEIHKNPTLVIELTRQITQEAINKKLTIIITTHSDIIPQTIAKTVEEGKTKPNNVAIYYLERKPWTQARELKIHEDGTIEELPDVEKIITELF</sequence>
<dbReference type="SUPFAM" id="SSF52540">
    <property type="entry name" value="P-loop containing nucleoside triphosphate hydrolases"/>
    <property type="match status" value="1"/>
</dbReference>
<evidence type="ECO:0000259" key="1">
    <source>
        <dbReference type="Pfam" id="PF13175"/>
    </source>
</evidence>
<organism evidence="2 3">
    <name type="scientific">Caldivirga maquilingensis (strain ATCC 700844 / DSM 13496 / JCM 10307 / IC-167)</name>
    <dbReference type="NCBI Taxonomy" id="397948"/>
    <lineage>
        <taxon>Archaea</taxon>
        <taxon>Thermoproteota</taxon>
        <taxon>Thermoprotei</taxon>
        <taxon>Thermoproteales</taxon>
        <taxon>Thermoproteaceae</taxon>
        <taxon>Caldivirga</taxon>
    </lineage>
</organism>
<dbReference type="PANTHER" id="PTHR43581:SF4">
    <property type="entry name" value="ATP_GTP PHOSPHATASE"/>
    <property type="match status" value="1"/>
</dbReference>
<evidence type="ECO:0000313" key="3">
    <source>
        <dbReference type="Proteomes" id="UP000001137"/>
    </source>
</evidence>
<dbReference type="AlphaFoldDB" id="A8M947"/>
<dbReference type="InterPro" id="IPR041685">
    <property type="entry name" value="AAA_GajA/Old/RecF-like"/>
</dbReference>
<dbReference type="KEGG" id="cma:Cmaq_1441"/>
<protein>
    <recommendedName>
        <fullName evidence="1">Endonuclease GajA/Old nuclease/RecF-like AAA domain-containing protein</fullName>
    </recommendedName>
</protein>
<dbReference type="EMBL" id="CP000852">
    <property type="protein sequence ID" value="ABW02266.1"/>
    <property type="molecule type" value="Genomic_DNA"/>
</dbReference>
<dbReference type="Pfam" id="PF13175">
    <property type="entry name" value="AAA_15"/>
    <property type="match status" value="1"/>
</dbReference>
<dbReference type="RefSeq" id="WP_012186485.1">
    <property type="nucleotide sequence ID" value="NC_009954.1"/>
</dbReference>
<dbReference type="OrthoDB" id="26945at2157"/>
<keyword evidence="3" id="KW-1185">Reference proteome</keyword>
<dbReference type="InterPro" id="IPR027417">
    <property type="entry name" value="P-loop_NTPase"/>
</dbReference>
<proteinExistence type="predicted"/>
<dbReference type="InterPro" id="IPR051396">
    <property type="entry name" value="Bact_Antivir_Def_Nuclease"/>
</dbReference>
<dbReference type="STRING" id="397948.Cmaq_1441"/>
<feature type="domain" description="Endonuclease GajA/Old nuclease/RecF-like AAA" evidence="1">
    <location>
        <begin position="2"/>
        <end position="67"/>
    </location>
</feature>